<keyword evidence="5" id="KW-0375">Hydrogen ion transport</keyword>
<name>A0AAV6HAG6_9TELE</name>
<dbReference type="GO" id="GO:0015078">
    <property type="term" value="F:proton transmembrane transporter activity"/>
    <property type="evidence" value="ECO:0007669"/>
    <property type="project" value="InterPro"/>
</dbReference>
<organism evidence="15 16">
    <name type="scientific">Alosa alosa</name>
    <name type="common">allis shad</name>
    <dbReference type="NCBI Taxonomy" id="278164"/>
    <lineage>
        <taxon>Eukaryota</taxon>
        <taxon>Metazoa</taxon>
        <taxon>Chordata</taxon>
        <taxon>Craniata</taxon>
        <taxon>Vertebrata</taxon>
        <taxon>Euteleostomi</taxon>
        <taxon>Actinopterygii</taxon>
        <taxon>Neopterygii</taxon>
        <taxon>Teleostei</taxon>
        <taxon>Clupei</taxon>
        <taxon>Clupeiformes</taxon>
        <taxon>Clupeoidei</taxon>
        <taxon>Clupeidae</taxon>
        <taxon>Alosa</taxon>
    </lineage>
</organism>
<gene>
    <name evidence="15" type="ORF">AALO_G00034760</name>
</gene>
<keyword evidence="8" id="KW-0496">Mitochondrion</keyword>
<dbReference type="PANTHER" id="PTHR12441:SF14">
    <property type="entry name" value="ATP SYNTHASE-COUPLING FACTOR 6, MITOCHONDRIAL"/>
    <property type="match status" value="1"/>
</dbReference>
<feature type="region of interest" description="Disordered" evidence="14">
    <location>
        <begin position="180"/>
        <end position="213"/>
    </location>
</feature>
<keyword evidence="7" id="KW-0406">Ion transport</keyword>
<proteinExistence type="inferred from homology"/>
<dbReference type="InterPro" id="IPR036204">
    <property type="entry name" value="ATP_synth_f6_sf_mt"/>
</dbReference>
<evidence type="ECO:0000256" key="11">
    <source>
        <dbReference type="ARBA" id="ARBA00059339"/>
    </source>
</evidence>
<keyword evidence="9" id="KW-0472">Membrane</keyword>
<dbReference type="Pfam" id="PF05511">
    <property type="entry name" value="ATP-synt_F6"/>
    <property type="match status" value="1"/>
</dbReference>
<keyword evidence="6" id="KW-0999">Mitochondrion inner membrane</keyword>
<evidence type="ECO:0000256" key="1">
    <source>
        <dbReference type="ARBA" id="ARBA00004273"/>
    </source>
</evidence>
<dbReference type="AlphaFoldDB" id="A0AAV6HAG6"/>
<evidence type="ECO:0000256" key="3">
    <source>
        <dbReference type="ARBA" id="ARBA00022448"/>
    </source>
</evidence>
<dbReference type="Gene3D" id="1.10.246.110">
    <property type="entry name" value="Mitochondrial ATP synthase-coupling factor 6"/>
    <property type="match status" value="1"/>
</dbReference>
<comment type="subunit">
    <text evidence="12">Component of the ATP synthase complex composed at least of ATP5F1A/subunit alpha, ATP5F1B/subunit beta, ATP5MC1/subunit c (homooctomer), MT-ATP6/subunit a, MT-ATP8/subunit 8, ATP5ME/subunit e, ATP5MF/subunit f, ATP5MG/subunit g, ATP5MK/subunit k, ATP5MJ/subunit j, ATP5F1C/subunit gamma, ATP5F1D/subunit delta, ATP5F1E/subunit epsilon, ATP5PF/subunit F6, ATP5PB/subunit b, ATP5PD/subunit d, ATP5PO/subunit OSCP. ATP synthase complex consists of a soluble F(1) head domain (subunits alpha(3) and beta(3)) - the catalytic core - and a membrane F(0) domain - the membrane proton channel (subunits c, a, 8, e, f, g, k and j). These two domains are linked by a central stalk (subunits gamma, delta, and epsilon) rotating inside the F1 region and a stationary peripheral stalk (subunits F6, b, d, and OSCP).</text>
</comment>
<dbReference type="EMBL" id="JADWDJ010000003">
    <property type="protein sequence ID" value="KAG5282801.1"/>
    <property type="molecule type" value="Genomic_DNA"/>
</dbReference>
<feature type="region of interest" description="Disordered" evidence="14">
    <location>
        <begin position="128"/>
        <end position="147"/>
    </location>
</feature>
<evidence type="ECO:0000256" key="5">
    <source>
        <dbReference type="ARBA" id="ARBA00022781"/>
    </source>
</evidence>
<comment type="caution">
    <text evidence="15">The sequence shown here is derived from an EMBL/GenBank/DDBJ whole genome shotgun (WGS) entry which is preliminary data.</text>
</comment>
<evidence type="ECO:0000256" key="12">
    <source>
        <dbReference type="ARBA" id="ARBA00064647"/>
    </source>
</evidence>
<keyword evidence="4" id="KW-0138">CF(0)</keyword>
<keyword evidence="16" id="KW-1185">Reference proteome</keyword>
<evidence type="ECO:0000256" key="9">
    <source>
        <dbReference type="ARBA" id="ARBA00023136"/>
    </source>
</evidence>
<comment type="similarity">
    <text evidence="2">Belongs to the eukaryotic ATPase subunit F6 family.</text>
</comment>
<evidence type="ECO:0000256" key="8">
    <source>
        <dbReference type="ARBA" id="ARBA00023128"/>
    </source>
</evidence>
<dbReference type="PANTHER" id="PTHR12441">
    <property type="entry name" value="ATP SYNTHASE COUPLING FACTOR 6, MITOCHONDRIAL"/>
    <property type="match status" value="1"/>
</dbReference>
<dbReference type="Proteomes" id="UP000823561">
    <property type="component" value="Chromosome 3"/>
</dbReference>
<evidence type="ECO:0000256" key="13">
    <source>
        <dbReference type="ARBA" id="ARBA00073749"/>
    </source>
</evidence>
<evidence type="ECO:0000256" key="6">
    <source>
        <dbReference type="ARBA" id="ARBA00022792"/>
    </source>
</evidence>
<dbReference type="GO" id="GO:0045259">
    <property type="term" value="C:proton-transporting ATP synthase complex"/>
    <property type="evidence" value="ECO:0007669"/>
    <property type="project" value="UniProtKB-KW"/>
</dbReference>
<dbReference type="GO" id="GO:0015986">
    <property type="term" value="P:proton motive force-driven ATP synthesis"/>
    <property type="evidence" value="ECO:0007669"/>
    <property type="project" value="InterPro"/>
</dbReference>
<dbReference type="InterPro" id="IPR008387">
    <property type="entry name" value="ATP_synth_f6_mt"/>
</dbReference>
<comment type="function">
    <text evidence="11">Subunit F6, of the mitochondrial membrane ATP synthase complex (F(1)F(0) ATP synthase or Complex V) that produces ATP from ADP in the presence of a proton gradient across the membrane which is generated by electron transport complexes of the respiratory chain. ATP synthase complex consist of a soluble F(1) head domain - the catalytic core - and a membrane F(1) domain - the membrane proton channel. These two domains are linked by a central stalk rotating inside the F(1) region and a stationary peripheral stalk. During catalysis, ATP synthesis in the catalytic domain of F(1) is coupled via a rotary mechanism of the central stalk subunits to proton translocation. In vivo, can only synthesize ATP although its ATP hydrolase activity can be activated artificially in vitro. Part of the complex F(0) domain. Part of the complex F(0) domain and the peripheric stalk, which acts as a stator to hold the catalytic alpha(3)beta(3) subcomplex and subunit a/ATP6 static relative to the rotary elements.</text>
</comment>
<evidence type="ECO:0000256" key="2">
    <source>
        <dbReference type="ARBA" id="ARBA00007346"/>
    </source>
</evidence>
<comment type="subcellular location">
    <subcellularLocation>
        <location evidence="1">Mitochondrion inner membrane</location>
    </subcellularLocation>
</comment>
<evidence type="ECO:0000256" key="10">
    <source>
        <dbReference type="ARBA" id="ARBA00029863"/>
    </source>
</evidence>
<keyword evidence="3" id="KW-0813">Transport</keyword>
<evidence type="ECO:0000313" key="15">
    <source>
        <dbReference type="EMBL" id="KAG5282801.1"/>
    </source>
</evidence>
<sequence length="384" mass="40555">MGRKPTSTPGDFSKGSLRSFYRTTVIYFPCRTASAKSRRASPCAQPACKTPWRRTELENRESAADCFIIEILRATRGRRQTVLAYRSPCDRRNATAANMAASLLRIGRLGALKCVQLESWASLRRAPAAAFSSKSGDKKNSKKKSKVTPQTYFDLEKMVQHRTLVDFPKKETVVAAAEAAVKSPVSEPPAEATAPAAKPTAAEPASEPSTPIAETVPEAAPGAEAPAPAEAQVVEAAPVAEAPVAEAAAEVVAEAVAEVVAEVVEAPVEAVAQAVAEAVVEAVVEAAAEVVAEVPAEASPAAEELVDAAADVGMDPIQKLFLDSIRQYSSQSQASGEMVDAGPEYQKALADEVAKLQRLYGGGDLDAFPEFTFQEPKFDEVAAK</sequence>
<evidence type="ECO:0000313" key="16">
    <source>
        <dbReference type="Proteomes" id="UP000823561"/>
    </source>
</evidence>
<evidence type="ECO:0000256" key="4">
    <source>
        <dbReference type="ARBA" id="ARBA00022547"/>
    </source>
</evidence>
<dbReference type="GO" id="GO:0005743">
    <property type="term" value="C:mitochondrial inner membrane"/>
    <property type="evidence" value="ECO:0007669"/>
    <property type="project" value="UniProtKB-SubCell"/>
</dbReference>
<protein>
    <recommendedName>
        <fullName evidence="13">ATP synthase peripheral stalk subunit F6, mitochondrial</fullName>
    </recommendedName>
    <alternativeName>
        <fullName evidence="10">ATP synthase peripheral stalk subunit F6</fullName>
    </alternativeName>
</protein>
<reference evidence="15" key="1">
    <citation type="submission" date="2020-10" db="EMBL/GenBank/DDBJ databases">
        <title>Chromosome-scale genome assembly of the Allis shad, Alosa alosa.</title>
        <authorList>
            <person name="Margot Z."/>
            <person name="Christophe K."/>
            <person name="Cabau C."/>
            <person name="Louis A."/>
            <person name="Berthelot C."/>
            <person name="Parey E."/>
            <person name="Roest Crollius H."/>
            <person name="Montfort J."/>
            <person name="Robinson-Rechavi M."/>
            <person name="Bucao C."/>
            <person name="Bouchez O."/>
            <person name="Gislard M."/>
            <person name="Lluch J."/>
            <person name="Milhes M."/>
            <person name="Lampietro C."/>
            <person name="Lopez Roques C."/>
            <person name="Donnadieu C."/>
            <person name="Braasch I."/>
            <person name="Desvignes T."/>
            <person name="Postlethwait J."/>
            <person name="Bobe J."/>
            <person name="Guiguen Y."/>
        </authorList>
    </citation>
    <scope>NUCLEOTIDE SEQUENCE</scope>
    <source>
        <strain evidence="15">M-15738</strain>
        <tissue evidence="15">Blood</tissue>
    </source>
</reference>
<evidence type="ECO:0000256" key="7">
    <source>
        <dbReference type="ARBA" id="ARBA00023065"/>
    </source>
</evidence>
<evidence type="ECO:0000256" key="14">
    <source>
        <dbReference type="SAM" id="MobiDB-lite"/>
    </source>
</evidence>
<dbReference type="SUPFAM" id="SSF111357">
    <property type="entry name" value="Mitochondrial ATP synthase coupling factor 6"/>
    <property type="match status" value="1"/>
</dbReference>
<accession>A0AAV6HAG6</accession>
<dbReference type="FunFam" id="1.10.246.110:FF:000001">
    <property type="entry name" value="ATP synthase-coupling factor 6, mitochondrial"/>
    <property type="match status" value="1"/>
</dbReference>